<gene>
    <name evidence="2" type="ORF">PAPYR_1460</name>
</gene>
<evidence type="ECO:0000256" key="1">
    <source>
        <dbReference type="SAM" id="MobiDB-lite"/>
    </source>
</evidence>
<feature type="region of interest" description="Disordered" evidence="1">
    <location>
        <begin position="433"/>
        <end position="511"/>
    </location>
</feature>
<dbReference type="Proteomes" id="UP001141327">
    <property type="component" value="Unassembled WGS sequence"/>
</dbReference>
<proteinExistence type="predicted"/>
<dbReference type="InterPro" id="IPR015943">
    <property type="entry name" value="WD40/YVTN_repeat-like_dom_sf"/>
</dbReference>
<protein>
    <submittedName>
        <fullName evidence="2">Uncharacterized protein</fullName>
    </submittedName>
</protein>
<organism evidence="2 3">
    <name type="scientific">Paratrimastix pyriformis</name>
    <dbReference type="NCBI Taxonomy" id="342808"/>
    <lineage>
        <taxon>Eukaryota</taxon>
        <taxon>Metamonada</taxon>
        <taxon>Preaxostyla</taxon>
        <taxon>Paratrimastigidae</taxon>
        <taxon>Paratrimastix</taxon>
    </lineage>
</organism>
<name>A0ABQ8URN7_9EUKA</name>
<comment type="caution">
    <text evidence="2">The sequence shown here is derived from an EMBL/GenBank/DDBJ whole genome shotgun (WGS) entry which is preliminary data.</text>
</comment>
<dbReference type="SUPFAM" id="SSF50978">
    <property type="entry name" value="WD40 repeat-like"/>
    <property type="match status" value="1"/>
</dbReference>
<accession>A0ABQ8URN7</accession>
<dbReference type="InterPro" id="IPR036322">
    <property type="entry name" value="WD40_repeat_dom_sf"/>
</dbReference>
<feature type="compositionally biased region" description="Low complexity" evidence="1">
    <location>
        <begin position="475"/>
        <end position="489"/>
    </location>
</feature>
<reference evidence="2" key="1">
    <citation type="journal article" date="2022" name="bioRxiv">
        <title>Genomics of Preaxostyla Flagellates Illuminates Evolutionary Transitions and the Path Towards Mitochondrial Loss.</title>
        <authorList>
            <person name="Novak L.V.F."/>
            <person name="Treitli S.C."/>
            <person name="Pyrih J."/>
            <person name="Halakuc P."/>
            <person name="Pipaliya S.V."/>
            <person name="Vacek V."/>
            <person name="Brzon O."/>
            <person name="Soukal P."/>
            <person name="Eme L."/>
            <person name="Dacks J.B."/>
            <person name="Karnkowska A."/>
            <person name="Elias M."/>
            <person name="Hampl V."/>
        </authorList>
    </citation>
    <scope>NUCLEOTIDE SEQUENCE</scope>
    <source>
        <strain evidence="2">RCP-MX</strain>
    </source>
</reference>
<sequence length="511" mass="55223">MTSPGGDHSGGQVPPIVQDDWCYAEGVQENHKQRIYRIAWNKLHPDYANFFFTICGNQLNIYNSRHSPCFLDLFMHYRHPRVYPLTLPPYGPITAAAWMLCPNLEEGDDDMLIVLGDASGCLQLLSLAWRTVITAWQVHGGPVTSIAVHGNRILSHSSAPNLHTGHPAEGGVVALSTVDYLPARRTAAMSVETFGCGGTGTEATCMGFLPSGQGFLSAHADHSLHLWFPRSLRPQGAAANKGLSHLAVRWAALPSDPTSLAEHVVLPFPAPDGPAPDQLELVAPGVSVDALRAGLPEVDRPALAIAKSRTRIHALRLYSGKTVTLAARFDVSLCGRVLAVGTPEGKVRLYEHGDMLAEMSHPRYEDELLDVALGPSLSELAVTCRDCVAKYAARAEWDRIQQARYVHRMNSLRLYPMLAYYPEYRDRVAAGEAAPAPPVGPAAAWPRPPEGGRGDGEEALPSSEPDPTSEPGPASPSGRRPSSKAASPGKKSRAPAKRRPKRRQPASDSDD</sequence>
<evidence type="ECO:0000313" key="3">
    <source>
        <dbReference type="Proteomes" id="UP001141327"/>
    </source>
</evidence>
<dbReference type="EMBL" id="JAPMOS010000005">
    <property type="protein sequence ID" value="KAJ4461803.1"/>
    <property type="molecule type" value="Genomic_DNA"/>
</dbReference>
<feature type="compositionally biased region" description="Basic residues" evidence="1">
    <location>
        <begin position="490"/>
        <end position="504"/>
    </location>
</feature>
<dbReference type="Gene3D" id="2.130.10.10">
    <property type="entry name" value="YVTN repeat-like/Quinoprotein amine dehydrogenase"/>
    <property type="match status" value="1"/>
</dbReference>
<evidence type="ECO:0000313" key="2">
    <source>
        <dbReference type="EMBL" id="KAJ4461803.1"/>
    </source>
</evidence>
<keyword evidence="3" id="KW-1185">Reference proteome</keyword>